<accession>A0ABU0U8P6</accession>
<protein>
    <submittedName>
        <fullName evidence="1">Uncharacterized protein</fullName>
    </submittedName>
</protein>
<evidence type="ECO:0000313" key="2">
    <source>
        <dbReference type="Proteomes" id="UP001244640"/>
    </source>
</evidence>
<keyword evidence="2" id="KW-1185">Reference proteome</keyword>
<organism evidence="1 2">
    <name type="scientific">Sphingobacterium zeae</name>
    <dbReference type="NCBI Taxonomy" id="1776859"/>
    <lineage>
        <taxon>Bacteria</taxon>
        <taxon>Pseudomonadati</taxon>
        <taxon>Bacteroidota</taxon>
        <taxon>Sphingobacteriia</taxon>
        <taxon>Sphingobacteriales</taxon>
        <taxon>Sphingobacteriaceae</taxon>
        <taxon>Sphingobacterium</taxon>
    </lineage>
</organism>
<dbReference type="Proteomes" id="UP001244640">
    <property type="component" value="Unassembled WGS sequence"/>
</dbReference>
<comment type="caution">
    <text evidence="1">The sequence shown here is derived from an EMBL/GenBank/DDBJ whole genome shotgun (WGS) entry which is preliminary data.</text>
</comment>
<dbReference type="EMBL" id="JAUTBA010000001">
    <property type="protein sequence ID" value="MDQ1150583.1"/>
    <property type="molecule type" value="Genomic_DNA"/>
</dbReference>
<sequence>MSGIQLELRSFILAGQLSKNMDNVTLNHSFKFTAFQTANGEQQTLPPGALA</sequence>
<name>A0ABU0U8P6_9SPHI</name>
<reference evidence="1 2" key="1">
    <citation type="submission" date="2023-07" db="EMBL/GenBank/DDBJ databases">
        <title>Functional and genomic diversity of the sorghum phyllosphere microbiome.</title>
        <authorList>
            <person name="Shade A."/>
        </authorList>
    </citation>
    <scope>NUCLEOTIDE SEQUENCE [LARGE SCALE GENOMIC DNA]</scope>
    <source>
        <strain evidence="1 2">SORGH_AS_0892</strain>
    </source>
</reference>
<evidence type="ECO:0000313" key="1">
    <source>
        <dbReference type="EMBL" id="MDQ1150583.1"/>
    </source>
</evidence>
<proteinExistence type="predicted"/>
<gene>
    <name evidence="1" type="ORF">QE382_002567</name>
</gene>